<dbReference type="AlphaFoldDB" id="A0A7W3QMY5"/>
<feature type="transmembrane region" description="Helical" evidence="2">
    <location>
        <begin position="167"/>
        <end position="185"/>
    </location>
</feature>
<reference evidence="3 4" key="1">
    <citation type="submission" date="2020-08" db="EMBL/GenBank/DDBJ databases">
        <title>Genomic Encyclopedia of Type Strains, Phase IV (KMG-IV): sequencing the most valuable type-strain genomes for metagenomic binning, comparative biology and taxonomic classification.</title>
        <authorList>
            <person name="Goeker M."/>
        </authorList>
    </citation>
    <scope>NUCLEOTIDE SEQUENCE [LARGE SCALE GENOMIC DNA]</scope>
    <source>
        <strain evidence="3 4">DSM 44197</strain>
    </source>
</reference>
<dbReference type="Proteomes" id="UP000572680">
    <property type="component" value="Unassembled WGS sequence"/>
</dbReference>
<feature type="transmembrane region" description="Helical" evidence="2">
    <location>
        <begin position="106"/>
        <end position="123"/>
    </location>
</feature>
<feature type="transmembrane region" description="Helical" evidence="2">
    <location>
        <begin position="216"/>
        <end position="234"/>
    </location>
</feature>
<feature type="region of interest" description="Disordered" evidence="1">
    <location>
        <begin position="310"/>
        <end position="332"/>
    </location>
</feature>
<feature type="transmembrane region" description="Helical" evidence="2">
    <location>
        <begin position="246"/>
        <end position="263"/>
    </location>
</feature>
<dbReference type="RefSeq" id="WP_182845279.1">
    <property type="nucleotide sequence ID" value="NZ_BAAALP010000036.1"/>
</dbReference>
<comment type="caution">
    <text evidence="3">The sequence shown here is derived from an EMBL/GenBank/DDBJ whole genome shotgun (WGS) entry which is preliminary data.</text>
</comment>
<keyword evidence="2" id="KW-0812">Transmembrane</keyword>
<evidence type="ECO:0000256" key="2">
    <source>
        <dbReference type="SAM" id="Phobius"/>
    </source>
</evidence>
<name>A0A7W3QMY5_ACTNM</name>
<feature type="transmembrane region" description="Helical" evidence="2">
    <location>
        <begin position="81"/>
        <end position="100"/>
    </location>
</feature>
<sequence>MSTKKPSPPRHDPKVVKALRNFAISMSVFNILGYTVLGFEQPWTWPFVAMATAYLFETLLEVIGARVEGRAPRFAGNGWKGVLEFLYPAHITALAMNMLIYVNDEIWVMVFGVMVAVGAKWVLRAPVKGRLRHYMNPSNFGITVILLVFPWASIAPPYHFTERWEHPVDWLVPLIILGAGTMLNAKLTGRTWLIMGWISFYVIQAVVRGVLLDTSIPAALIMMTGVAFVLYTNYMVTDPGTTPSVPASQFAFGAGIAIVYGFLTGAGIAYGLFFATALVCLVRGLYLWALHWSAKAREQRAAGEAAGAVPIDANGQPADNGQSVPGKKVVPA</sequence>
<accession>A0A7W3QMY5</accession>
<organism evidence="3 4">
    <name type="scientific">Actinomadura namibiensis</name>
    <dbReference type="NCBI Taxonomy" id="182080"/>
    <lineage>
        <taxon>Bacteria</taxon>
        <taxon>Bacillati</taxon>
        <taxon>Actinomycetota</taxon>
        <taxon>Actinomycetes</taxon>
        <taxon>Streptosporangiales</taxon>
        <taxon>Thermomonosporaceae</taxon>
        <taxon>Actinomadura</taxon>
    </lineage>
</organism>
<protein>
    <recommendedName>
        <fullName evidence="5">UnbU</fullName>
    </recommendedName>
</protein>
<evidence type="ECO:0000313" key="3">
    <source>
        <dbReference type="EMBL" id="MBA8953024.1"/>
    </source>
</evidence>
<evidence type="ECO:0000313" key="4">
    <source>
        <dbReference type="Proteomes" id="UP000572680"/>
    </source>
</evidence>
<feature type="transmembrane region" description="Helical" evidence="2">
    <location>
        <begin position="43"/>
        <end position="60"/>
    </location>
</feature>
<evidence type="ECO:0000256" key="1">
    <source>
        <dbReference type="SAM" id="MobiDB-lite"/>
    </source>
</evidence>
<keyword evidence="2" id="KW-0472">Membrane</keyword>
<dbReference type="EMBL" id="JACJIA010000006">
    <property type="protein sequence ID" value="MBA8953024.1"/>
    <property type="molecule type" value="Genomic_DNA"/>
</dbReference>
<keyword evidence="2" id="KW-1133">Transmembrane helix</keyword>
<evidence type="ECO:0008006" key="5">
    <source>
        <dbReference type="Google" id="ProtNLM"/>
    </source>
</evidence>
<proteinExistence type="predicted"/>
<feature type="transmembrane region" description="Helical" evidence="2">
    <location>
        <begin position="135"/>
        <end position="155"/>
    </location>
</feature>
<feature type="transmembrane region" description="Helical" evidence="2">
    <location>
        <begin position="21"/>
        <end position="37"/>
    </location>
</feature>
<gene>
    <name evidence="3" type="ORF">HNR61_004674</name>
</gene>
<keyword evidence="4" id="KW-1185">Reference proteome</keyword>